<keyword evidence="9 19" id="KW-0378">Hydrolase</keyword>
<dbReference type="SUPFAM" id="SSF52540">
    <property type="entry name" value="P-loop containing nucleoside triphosphate hydrolases"/>
    <property type="match status" value="1"/>
</dbReference>
<evidence type="ECO:0000259" key="23">
    <source>
        <dbReference type="Pfam" id="PF13087"/>
    </source>
</evidence>
<evidence type="ECO:0000256" key="16">
    <source>
        <dbReference type="ARBA" id="ARBA00023242"/>
    </source>
</evidence>
<sequence>MAQLVGRDSSRKETTNNTENSSKAETPQKRCREGLLQKATSATAAQIAPTDQCLPNKRAMMTPATPQRHHSADSPIPAAKKISTTTLFRTDTTDAFAANDVIFWQSMSPQGTLNRVLRQKEPRIASDSSLQHSRGNNPNNGSTASLMQGIVQQIIASRNIDEADPESRTNSTAVDKSAELAAISPTKPPRVSGQNKAANRGLLELDNDADIPSAFFDAFSMDSLPSSIETTPLANRRRRAIPRPLTISKSERVVDKRQMLSTLLLSGPNSADSPSEIAPMDIATPDKQLEAIGTPLQISSSDNAPVDNNADSAVHRAPKTTLDFTPPSVQQTGTAANDSDIDNICLDDIDMDDLVGDLDQFDEELNDLLKDTEANDSSQSQMQEQRQLNRFNTPPESTNKRPFKNCEKCLTLLVTEGRYTSMQIHAPPNSTGARSQKVVRVYSQTAVCERIILLRDDWYSTPIGIGDFINIVGNIKPDSCGPNGEVIIDTLTSQFLLPVLHPDVLVSCTHLSDSFSCIRRAVLKDRIREISDGSPPTTVMLIGTLLHDLFQACALKNKWDDAMMAETIRIIIKDNIARLWECQIDETSVYQQIAECIPVYQAWAQDYIHRNARYGSQYKTHRDVGAGSTRNQHQALAPAEAKNVAISKILNMEENAWSPKFGLKGKIDLTVLAQYTAHGAIVEPFELKTGRNTENPSHRAQLILYTLLISDRYDLDVRSGLLYYPRSGEMVRVPRFDDELRGLISMRNTMAQHLLHSTNVLRPLPNMLGNEFVCNRCVFKPTCFIAHKALENGSANTAMVAEVQWEDQISHLSERHLQFIRLWMGLIDEEEADMVRYRAELWNMTSTYRELSTGRCLSGMKLDVDSFQDTNVLGSSSRYKMTFYPDNDSMANQNSQRSLQAGQLNVGDPIVVSSESGQYALAVGYLSEIEFNHVVVTIDRPVRGIPKRLEGFDSKSNQDFESIMEIRQRGSSNAHEETIIHPDVPQSAAMDTFRIDKDEMSNAVARVRANLMRMFVISGGHSRCRKLIVDLQHPTFVPLHEKMEEKIQKIQRERRLNSGQAMVLRKVLSANDYALVMGMPGTGKTTTIAELVDVLVSQGKSVLLTSYTHIAVDNILLKLQERNIPMIRLGNKAKVHPQIVKHMPCEANLVSVKQLDNYFRKAPIVATTCLGVSHPVFTLRKFDYCIVDEASQITLPICLGPLLEAEKFVLVGDHHQLPPLVRNTAARDRGLGTSLFKRLCEAHPPAVVRLEYQYRMNSDIQKLANNFIYDGHLRCGSLKVANKRIKYKVDPATVIIEKWPFSLPRADSSSKLGIPWVASALDPQHGAVFIDTDLIPGHESRIEGSDLVQNDIEVKIIKVLTSVLLECGIEGRQIGILSPYRTQLRQLEIEYGTNPEKDGEIPVIAQHVQETSNTSQANDNSSSPSPETAASAAYEQQLQSERKKHRAGIEIHTIDRYQGRDADVIILSLVRSNSSQAIGELLRDWHRINVAITRARYKLIVVGSQSTLVRSPLFAGMLKSLNDSNSVVKIPKNAPIPATITETASANAAALSAGATSDAGSQGRGTTKMAGSALLKKLPITSNIIAE</sequence>
<dbReference type="OrthoDB" id="6513042at2759"/>
<dbReference type="InterPro" id="IPR027417">
    <property type="entry name" value="P-loop_NTPase"/>
</dbReference>
<evidence type="ECO:0000256" key="11">
    <source>
        <dbReference type="ARBA" id="ARBA00022840"/>
    </source>
</evidence>
<feature type="compositionally biased region" description="Polar residues" evidence="20">
    <location>
        <begin position="126"/>
        <end position="144"/>
    </location>
</feature>
<reference evidence="24" key="1">
    <citation type="submission" date="2022-07" db="EMBL/GenBank/DDBJ databases">
        <title>Phylogenomic reconstructions and comparative analyses of Kickxellomycotina fungi.</title>
        <authorList>
            <person name="Reynolds N.K."/>
            <person name="Stajich J.E."/>
            <person name="Barry K."/>
            <person name="Grigoriev I.V."/>
            <person name="Crous P."/>
            <person name="Smith M.E."/>
        </authorList>
    </citation>
    <scope>NUCLEOTIDE SEQUENCE</scope>
    <source>
        <strain evidence="24">NRRL 3115</strain>
    </source>
</reference>
<keyword evidence="16 19" id="KW-0539">Nucleus</keyword>
<feature type="compositionally biased region" description="Low complexity" evidence="20">
    <location>
        <begin position="1421"/>
        <end position="1433"/>
    </location>
</feature>
<dbReference type="CDD" id="cd18808">
    <property type="entry name" value="SF1_C_Upf1"/>
    <property type="match status" value="1"/>
</dbReference>
<dbReference type="PANTHER" id="PTHR10887:SF433">
    <property type="entry name" value="DNA REPLICATION ATP-DEPENDENT HELICASE_NUCLEASE DNA2"/>
    <property type="match status" value="1"/>
</dbReference>
<keyword evidence="6 19" id="KW-0479">Metal-binding</keyword>
<dbReference type="InterPro" id="IPR014808">
    <property type="entry name" value="DNA_replication_fac_Dna2_N"/>
</dbReference>
<dbReference type="GO" id="GO:0005524">
    <property type="term" value="F:ATP binding"/>
    <property type="evidence" value="ECO:0007669"/>
    <property type="project" value="UniProtKB-UniRule"/>
</dbReference>
<keyword evidence="5 19" id="KW-0540">Nuclease</keyword>
<evidence type="ECO:0000259" key="22">
    <source>
        <dbReference type="Pfam" id="PF13086"/>
    </source>
</evidence>
<dbReference type="GO" id="GO:0005737">
    <property type="term" value="C:cytoplasm"/>
    <property type="evidence" value="ECO:0007669"/>
    <property type="project" value="TreeGrafter"/>
</dbReference>
<comment type="cofactor">
    <cofactor evidence="1">
        <name>[4Fe-4S] cluster</name>
        <dbReference type="ChEBI" id="CHEBI:49883"/>
    </cofactor>
</comment>
<dbReference type="Pfam" id="PF13087">
    <property type="entry name" value="AAA_12"/>
    <property type="match status" value="1"/>
</dbReference>
<keyword evidence="3 19" id="KW-0004">4Fe-4S</keyword>
<feature type="region of interest" description="Disordered" evidence="20">
    <location>
        <begin position="125"/>
        <end position="144"/>
    </location>
</feature>
<comment type="catalytic activity">
    <reaction evidence="18 19">
        <text>ATP + H2O = ADP + phosphate + H(+)</text>
        <dbReference type="Rhea" id="RHEA:13065"/>
        <dbReference type="ChEBI" id="CHEBI:15377"/>
        <dbReference type="ChEBI" id="CHEBI:15378"/>
        <dbReference type="ChEBI" id="CHEBI:30616"/>
        <dbReference type="ChEBI" id="CHEBI:43474"/>
        <dbReference type="ChEBI" id="CHEBI:456216"/>
        <dbReference type="EC" id="3.6.4.12"/>
    </reaction>
</comment>
<comment type="subcellular location">
    <subcellularLocation>
        <location evidence="19">Nucleus</location>
    </subcellularLocation>
    <subcellularLocation>
        <location evidence="19">Chromosome</location>
    </subcellularLocation>
</comment>
<evidence type="ECO:0000256" key="10">
    <source>
        <dbReference type="ARBA" id="ARBA00022806"/>
    </source>
</evidence>
<evidence type="ECO:0000256" key="3">
    <source>
        <dbReference type="ARBA" id="ARBA00022485"/>
    </source>
</evidence>
<dbReference type="Proteomes" id="UP001151518">
    <property type="component" value="Unassembled WGS sequence"/>
</dbReference>
<evidence type="ECO:0000256" key="4">
    <source>
        <dbReference type="ARBA" id="ARBA00022705"/>
    </source>
</evidence>
<dbReference type="InterPro" id="IPR041677">
    <property type="entry name" value="DNA2/NAM7_AAA_11"/>
</dbReference>
<keyword evidence="19" id="KW-0158">Chromosome</keyword>
<keyword evidence="13 19" id="KW-0411">Iron-sulfur</keyword>
<dbReference type="GO" id="GO:0005634">
    <property type="term" value="C:nucleus"/>
    <property type="evidence" value="ECO:0007669"/>
    <property type="project" value="UniProtKB-SubCell"/>
</dbReference>
<keyword evidence="7 19" id="KW-0547">Nucleotide-binding</keyword>
<evidence type="ECO:0000256" key="6">
    <source>
        <dbReference type="ARBA" id="ARBA00022723"/>
    </source>
</evidence>
<dbReference type="Gene3D" id="3.90.320.10">
    <property type="match status" value="1"/>
</dbReference>
<feature type="region of interest" description="Disordered" evidence="20">
    <location>
        <begin position="1410"/>
        <end position="1445"/>
    </location>
</feature>
<keyword evidence="15 19" id="KW-0234">DNA repair</keyword>
<organism evidence="24 25">
    <name type="scientific">Coemansia spiralis</name>
    <dbReference type="NCBI Taxonomy" id="417178"/>
    <lineage>
        <taxon>Eukaryota</taxon>
        <taxon>Fungi</taxon>
        <taxon>Fungi incertae sedis</taxon>
        <taxon>Zoopagomycota</taxon>
        <taxon>Kickxellomycotina</taxon>
        <taxon>Kickxellomycetes</taxon>
        <taxon>Kickxellales</taxon>
        <taxon>Kickxellaceae</taxon>
        <taxon>Coemansia</taxon>
    </lineage>
</organism>
<evidence type="ECO:0000256" key="5">
    <source>
        <dbReference type="ARBA" id="ARBA00022722"/>
    </source>
</evidence>
<evidence type="ECO:0000256" key="14">
    <source>
        <dbReference type="ARBA" id="ARBA00023125"/>
    </source>
</evidence>
<evidence type="ECO:0000256" key="15">
    <source>
        <dbReference type="ARBA" id="ARBA00023204"/>
    </source>
</evidence>
<dbReference type="InterPro" id="IPR041679">
    <property type="entry name" value="DNA2/NAM7-like_C"/>
</dbReference>
<feature type="region of interest" description="Disordered" evidence="20">
    <location>
        <begin position="373"/>
        <end position="400"/>
    </location>
</feature>
<evidence type="ECO:0000256" key="12">
    <source>
        <dbReference type="ARBA" id="ARBA00023004"/>
    </source>
</evidence>
<evidence type="ECO:0000256" key="7">
    <source>
        <dbReference type="ARBA" id="ARBA00022741"/>
    </source>
</evidence>
<evidence type="ECO:0000313" key="25">
    <source>
        <dbReference type="Proteomes" id="UP001151518"/>
    </source>
</evidence>
<dbReference type="Gene3D" id="2.40.30.270">
    <property type="match status" value="1"/>
</dbReference>
<keyword evidence="4 19" id="KW-0235">DNA replication</keyword>
<dbReference type="FunFam" id="3.40.50.300:FF:001170">
    <property type="entry name" value="DNA replication helicase Dna2"/>
    <property type="match status" value="1"/>
</dbReference>
<evidence type="ECO:0000256" key="13">
    <source>
        <dbReference type="ARBA" id="ARBA00023014"/>
    </source>
</evidence>
<accession>A0A9W8G344</accession>
<dbReference type="CDD" id="cd22318">
    <property type="entry name" value="DNA2_N-like"/>
    <property type="match status" value="1"/>
</dbReference>
<dbReference type="GO" id="GO:0005694">
    <property type="term" value="C:chromosome"/>
    <property type="evidence" value="ECO:0007669"/>
    <property type="project" value="UniProtKB-SubCell"/>
</dbReference>
<dbReference type="GO" id="GO:0003677">
    <property type="term" value="F:DNA binding"/>
    <property type="evidence" value="ECO:0007669"/>
    <property type="project" value="UniProtKB-UniRule"/>
</dbReference>
<evidence type="ECO:0000256" key="18">
    <source>
        <dbReference type="ARBA" id="ARBA00047995"/>
    </source>
</evidence>
<keyword evidence="24" id="KW-0255">Endonuclease</keyword>
<feature type="domain" description="DNA replication factor Dna2 N-terminal" evidence="21">
    <location>
        <begin position="449"/>
        <end position="671"/>
    </location>
</feature>
<keyword evidence="17 19" id="KW-0511">Multifunctional enzyme</keyword>
<evidence type="ECO:0000256" key="2">
    <source>
        <dbReference type="ARBA" id="ARBA00007913"/>
    </source>
</evidence>
<dbReference type="Gene3D" id="3.40.50.300">
    <property type="entry name" value="P-loop containing nucleotide triphosphate hydrolases"/>
    <property type="match status" value="3"/>
</dbReference>
<feature type="region of interest" description="Disordered" evidence="20">
    <location>
        <begin position="319"/>
        <end position="341"/>
    </location>
</feature>
<feature type="domain" description="DNA2/NAM7 helicase helicase" evidence="22">
    <location>
        <begin position="1156"/>
        <end position="1221"/>
    </location>
</feature>
<feature type="compositionally biased region" description="Polar residues" evidence="20">
    <location>
        <begin position="375"/>
        <end position="397"/>
    </location>
</feature>
<feature type="compositionally biased region" description="Polar residues" evidence="20">
    <location>
        <begin position="1410"/>
        <end position="1420"/>
    </location>
</feature>
<evidence type="ECO:0000313" key="24">
    <source>
        <dbReference type="EMBL" id="KAJ2670366.1"/>
    </source>
</evidence>
<dbReference type="CDD" id="cd18041">
    <property type="entry name" value="DEXXQc_DNA2"/>
    <property type="match status" value="1"/>
</dbReference>
<feature type="region of interest" description="Disordered" evidence="20">
    <location>
        <begin position="159"/>
        <end position="195"/>
    </location>
</feature>
<gene>
    <name evidence="24" type="primary">dna2</name>
    <name evidence="24" type="ORF">GGI25_005864</name>
</gene>
<keyword evidence="11 19" id="KW-0067">ATP-binding</keyword>
<dbReference type="InterPro" id="IPR047187">
    <property type="entry name" value="SF1_C_Upf1"/>
</dbReference>
<dbReference type="GO" id="GO:0071932">
    <property type="term" value="P:replication fork reversal"/>
    <property type="evidence" value="ECO:0007669"/>
    <property type="project" value="TreeGrafter"/>
</dbReference>
<dbReference type="GO" id="GO:0051539">
    <property type="term" value="F:4 iron, 4 sulfur cluster binding"/>
    <property type="evidence" value="ECO:0007669"/>
    <property type="project" value="UniProtKB-UniRule"/>
</dbReference>
<dbReference type="InterPro" id="IPR026851">
    <property type="entry name" value="Dna2/JHS1_DEXXQ-box"/>
</dbReference>
<name>A0A9W8G344_9FUNG</name>
<dbReference type="InterPro" id="IPR011604">
    <property type="entry name" value="PDDEXK-like_dom_sf"/>
</dbReference>
<evidence type="ECO:0000256" key="20">
    <source>
        <dbReference type="SAM" id="MobiDB-lite"/>
    </source>
</evidence>
<dbReference type="GO" id="GO:0006281">
    <property type="term" value="P:DNA repair"/>
    <property type="evidence" value="ECO:0007669"/>
    <property type="project" value="UniProtKB-KW"/>
</dbReference>
<evidence type="ECO:0000259" key="21">
    <source>
        <dbReference type="Pfam" id="PF08696"/>
    </source>
</evidence>
<dbReference type="Pfam" id="PF13086">
    <property type="entry name" value="AAA_11"/>
    <property type="match status" value="2"/>
</dbReference>
<comment type="function">
    <text evidence="19">Key enzyme involved in DNA replication and DNA repair. Involved in Okazaki fragments processing by cleaving long flaps that escape FEN1: flaps that are longer than 27 nucleotides are coated by replication protein A complex (RPA), leading to recruit DNA2 which cleaves the flap until it is too short to bind RPA and becomes a substrate for FEN1. Also involved in 5'-end resection of DNA during double-strand break (DSB) repair by mediating the cleavage of 5'-ssDNA.</text>
</comment>
<dbReference type="GO" id="GO:0033567">
    <property type="term" value="P:DNA replication, Okazaki fragment processing"/>
    <property type="evidence" value="ECO:0007669"/>
    <property type="project" value="UniProtKB-UniRule"/>
</dbReference>
<comment type="caution">
    <text evidence="24">The sequence shown here is derived from an EMBL/GenBank/DDBJ whole genome shotgun (WGS) entry which is preliminary data.</text>
</comment>
<feature type="compositionally biased region" description="Polar residues" evidence="20">
    <location>
        <begin position="15"/>
        <end position="25"/>
    </location>
</feature>
<evidence type="ECO:0000256" key="17">
    <source>
        <dbReference type="ARBA" id="ARBA00023268"/>
    </source>
</evidence>
<protein>
    <recommendedName>
        <fullName evidence="19">DNA replication ATP-dependent helicase/nuclease</fullName>
        <ecNumber evidence="19">3.1.-.-</ecNumber>
        <ecNumber evidence="19">3.6.4.12</ecNumber>
    </recommendedName>
</protein>
<dbReference type="EMBL" id="JANBTW010000126">
    <property type="protein sequence ID" value="KAJ2670366.1"/>
    <property type="molecule type" value="Genomic_DNA"/>
</dbReference>
<dbReference type="Pfam" id="PF08696">
    <property type="entry name" value="Dna2"/>
    <property type="match status" value="1"/>
</dbReference>
<comment type="similarity">
    <text evidence="2 19">Belongs to the DNA2/NAM7 helicase family.</text>
</comment>
<feature type="region of interest" description="Disordered" evidence="20">
    <location>
        <begin position="1"/>
        <end position="30"/>
    </location>
</feature>
<dbReference type="PANTHER" id="PTHR10887">
    <property type="entry name" value="DNA2/NAM7 HELICASE FAMILY"/>
    <property type="match status" value="1"/>
</dbReference>
<keyword evidence="10 19" id="KW-0347">Helicase</keyword>
<feature type="domain" description="DNA2/NAM7 helicase-like C-terminal" evidence="23">
    <location>
        <begin position="1232"/>
        <end position="1505"/>
    </location>
</feature>
<dbReference type="InterPro" id="IPR045055">
    <property type="entry name" value="DNA2/NAM7-like"/>
</dbReference>
<dbReference type="EC" id="3.6.4.12" evidence="19"/>
<dbReference type="GO" id="GO:0046872">
    <property type="term" value="F:metal ion binding"/>
    <property type="evidence" value="ECO:0007669"/>
    <property type="project" value="UniProtKB-UniRule"/>
</dbReference>
<feature type="compositionally biased region" description="Polar residues" evidence="20">
    <location>
        <begin position="327"/>
        <end position="337"/>
    </location>
</feature>
<evidence type="ECO:0000256" key="9">
    <source>
        <dbReference type="ARBA" id="ARBA00022801"/>
    </source>
</evidence>
<dbReference type="EC" id="3.1.-.-" evidence="19"/>
<proteinExistence type="inferred from homology"/>
<evidence type="ECO:0000256" key="19">
    <source>
        <dbReference type="RuleBase" id="RU367041"/>
    </source>
</evidence>
<keyword evidence="14 19" id="KW-0238">DNA-binding</keyword>
<feature type="domain" description="DNA2/NAM7 helicase helicase" evidence="22">
    <location>
        <begin position="1056"/>
        <end position="1141"/>
    </location>
</feature>
<keyword evidence="8 19" id="KW-0227">DNA damage</keyword>
<evidence type="ECO:0000256" key="8">
    <source>
        <dbReference type="ARBA" id="ARBA00022763"/>
    </source>
</evidence>
<dbReference type="GO" id="GO:0017116">
    <property type="term" value="F:single-stranded DNA helicase activity"/>
    <property type="evidence" value="ECO:0007669"/>
    <property type="project" value="UniProtKB-UniRule"/>
</dbReference>
<keyword evidence="12 19" id="KW-0408">Iron</keyword>
<evidence type="ECO:0000256" key="1">
    <source>
        <dbReference type="ARBA" id="ARBA00001966"/>
    </source>
</evidence>
<dbReference type="GO" id="GO:0017108">
    <property type="term" value="F:5'-flap endonuclease activity"/>
    <property type="evidence" value="ECO:0007669"/>
    <property type="project" value="UniProtKB-UniRule"/>
</dbReference>